<feature type="region of interest" description="Disordered" evidence="1">
    <location>
        <begin position="1"/>
        <end position="23"/>
    </location>
</feature>
<dbReference type="Proteomes" id="UP000324222">
    <property type="component" value="Unassembled WGS sequence"/>
</dbReference>
<feature type="region of interest" description="Disordered" evidence="1">
    <location>
        <begin position="91"/>
        <end position="111"/>
    </location>
</feature>
<reference evidence="2 3" key="1">
    <citation type="submission" date="2019-05" db="EMBL/GenBank/DDBJ databases">
        <title>Another draft genome of Portunus trituberculatus and its Hox gene families provides insights of decapod evolution.</title>
        <authorList>
            <person name="Jeong J.-H."/>
            <person name="Song I."/>
            <person name="Kim S."/>
            <person name="Choi T."/>
            <person name="Kim D."/>
            <person name="Ryu S."/>
            <person name="Kim W."/>
        </authorList>
    </citation>
    <scope>NUCLEOTIDE SEQUENCE [LARGE SCALE GENOMIC DNA]</scope>
    <source>
        <tissue evidence="2">Muscle</tissue>
    </source>
</reference>
<proteinExistence type="predicted"/>
<comment type="caution">
    <text evidence="2">The sequence shown here is derived from an EMBL/GenBank/DDBJ whole genome shotgun (WGS) entry which is preliminary data.</text>
</comment>
<dbReference type="AlphaFoldDB" id="A0A5B7FJB1"/>
<evidence type="ECO:0000313" key="3">
    <source>
        <dbReference type="Proteomes" id="UP000324222"/>
    </source>
</evidence>
<evidence type="ECO:0000313" key="2">
    <source>
        <dbReference type="EMBL" id="MPC45526.1"/>
    </source>
</evidence>
<keyword evidence="3" id="KW-1185">Reference proteome</keyword>
<sequence length="131" mass="13271">MGAVAALGSQSRGSPAKGVDVPEWLSGDVSDVRARRGYGGGGGGGGGCVVLQGNAAAAPVRFLSGLVKVDWRGTTGLCGALTIFRRPLGTSDMVPAKAPRGGPAGRHREAGPGVFCVQEEEIHGRRPSYSN</sequence>
<dbReference type="EMBL" id="VSRR010006769">
    <property type="protein sequence ID" value="MPC45526.1"/>
    <property type="molecule type" value="Genomic_DNA"/>
</dbReference>
<accession>A0A5B7FJB1</accession>
<protein>
    <submittedName>
        <fullName evidence="2">Uncharacterized protein</fullName>
    </submittedName>
</protein>
<gene>
    <name evidence="2" type="ORF">E2C01_039228</name>
</gene>
<name>A0A5B7FJB1_PORTR</name>
<evidence type="ECO:0000256" key="1">
    <source>
        <dbReference type="SAM" id="MobiDB-lite"/>
    </source>
</evidence>
<organism evidence="2 3">
    <name type="scientific">Portunus trituberculatus</name>
    <name type="common">Swimming crab</name>
    <name type="synonym">Neptunus trituberculatus</name>
    <dbReference type="NCBI Taxonomy" id="210409"/>
    <lineage>
        <taxon>Eukaryota</taxon>
        <taxon>Metazoa</taxon>
        <taxon>Ecdysozoa</taxon>
        <taxon>Arthropoda</taxon>
        <taxon>Crustacea</taxon>
        <taxon>Multicrustacea</taxon>
        <taxon>Malacostraca</taxon>
        <taxon>Eumalacostraca</taxon>
        <taxon>Eucarida</taxon>
        <taxon>Decapoda</taxon>
        <taxon>Pleocyemata</taxon>
        <taxon>Brachyura</taxon>
        <taxon>Eubrachyura</taxon>
        <taxon>Portunoidea</taxon>
        <taxon>Portunidae</taxon>
        <taxon>Portuninae</taxon>
        <taxon>Portunus</taxon>
    </lineage>
</organism>